<dbReference type="PANTHER" id="PTHR47943">
    <property type="entry name" value="CYTOCHROME P450 93A3-LIKE"/>
    <property type="match status" value="1"/>
</dbReference>
<protein>
    <submittedName>
        <fullName evidence="10">3,9-dihydroxypterocarpan 6A-monooxygenase</fullName>
    </submittedName>
</protein>
<sequence length="117" mass="13340">MPQEINFISRPELGSFDYSIYKGHILSRLIMASWSPQLNHTIDIREEEVEKLMEKIIKISREGKACDLSSELTTLTNNIICRMAMSTRCSGSENDAEEIDALVKLKVFGVGREAKYR</sequence>
<evidence type="ECO:0000256" key="7">
    <source>
        <dbReference type="ARBA" id="ARBA00023004"/>
    </source>
</evidence>
<proteinExistence type="inferred from homology"/>
<dbReference type="GO" id="GO:0005506">
    <property type="term" value="F:iron ion binding"/>
    <property type="evidence" value="ECO:0007669"/>
    <property type="project" value="InterPro"/>
</dbReference>
<evidence type="ECO:0000256" key="5">
    <source>
        <dbReference type="ARBA" id="ARBA00022723"/>
    </source>
</evidence>
<keyword evidence="9" id="KW-0472">Membrane</keyword>
<comment type="similarity">
    <text evidence="3">Belongs to the cytochrome P450 family.</text>
</comment>
<keyword evidence="7" id="KW-0408">Iron</keyword>
<name>A0AAW0LGA9_QUESU</name>
<evidence type="ECO:0000256" key="2">
    <source>
        <dbReference type="ARBA" id="ARBA00004370"/>
    </source>
</evidence>
<dbReference type="GO" id="GO:0016020">
    <property type="term" value="C:membrane"/>
    <property type="evidence" value="ECO:0007669"/>
    <property type="project" value="UniProtKB-SubCell"/>
</dbReference>
<dbReference type="GO" id="GO:0016705">
    <property type="term" value="F:oxidoreductase activity, acting on paired donors, with incorporation or reduction of molecular oxygen"/>
    <property type="evidence" value="ECO:0007669"/>
    <property type="project" value="InterPro"/>
</dbReference>
<evidence type="ECO:0000256" key="4">
    <source>
        <dbReference type="ARBA" id="ARBA00022617"/>
    </source>
</evidence>
<comment type="caution">
    <text evidence="10">The sequence shown here is derived from an EMBL/GenBank/DDBJ whole genome shotgun (WGS) entry which is preliminary data.</text>
</comment>
<dbReference type="AlphaFoldDB" id="A0AAW0LGA9"/>
<dbReference type="Gene3D" id="1.10.630.10">
    <property type="entry name" value="Cytochrome P450"/>
    <property type="match status" value="1"/>
</dbReference>
<gene>
    <name evidence="10" type="primary">CYP93A1_0</name>
    <name evidence="10" type="ORF">CFP56_002859</name>
</gene>
<dbReference type="EMBL" id="PKMF04000113">
    <property type="protein sequence ID" value="KAK7849463.1"/>
    <property type="molecule type" value="Genomic_DNA"/>
</dbReference>
<evidence type="ECO:0000256" key="9">
    <source>
        <dbReference type="ARBA" id="ARBA00023136"/>
    </source>
</evidence>
<evidence type="ECO:0000256" key="6">
    <source>
        <dbReference type="ARBA" id="ARBA00023002"/>
    </source>
</evidence>
<dbReference type="InterPro" id="IPR036396">
    <property type="entry name" value="Cyt_P450_sf"/>
</dbReference>
<evidence type="ECO:0000256" key="3">
    <source>
        <dbReference type="ARBA" id="ARBA00010617"/>
    </source>
</evidence>
<dbReference type="GO" id="GO:0020037">
    <property type="term" value="F:heme binding"/>
    <property type="evidence" value="ECO:0007669"/>
    <property type="project" value="InterPro"/>
</dbReference>
<evidence type="ECO:0000313" key="10">
    <source>
        <dbReference type="EMBL" id="KAK7849463.1"/>
    </source>
</evidence>
<dbReference type="Proteomes" id="UP000237347">
    <property type="component" value="Unassembled WGS sequence"/>
</dbReference>
<keyword evidence="11" id="KW-1185">Reference proteome</keyword>
<dbReference type="PANTHER" id="PTHR47943:SF8">
    <property type="entry name" value="CYTOCHROME P450"/>
    <property type="match status" value="1"/>
</dbReference>
<dbReference type="SUPFAM" id="SSF48264">
    <property type="entry name" value="Cytochrome P450"/>
    <property type="match status" value="1"/>
</dbReference>
<accession>A0AAW0LGA9</accession>
<organism evidence="10 11">
    <name type="scientific">Quercus suber</name>
    <name type="common">Cork oak</name>
    <dbReference type="NCBI Taxonomy" id="58331"/>
    <lineage>
        <taxon>Eukaryota</taxon>
        <taxon>Viridiplantae</taxon>
        <taxon>Streptophyta</taxon>
        <taxon>Embryophyta</taxon>
        <taxon>Tracheophyta</taxon>
        <taxon>Spermatophyta</taxon>
        <taxon>Magnoliopsida</taxon>
        <taxon>eudicotyledons</taxon>
        <taxon>Gunneridae</taxon>
        <taxon>Pentapetalae</taxon>
        <taxon>rosids</taxon>
        <taxon>fabids</taxon>
        <taxon>Fagales</taxon>
        <taxon>Fagaceae</taxon>
        <taxon>Quercus</taxon>
    </lineage>
</organism>
<evidence type="ECO:0000256" key="1">
    <source>
        <dbReference type="ARBA" id="ARBA00001971"/>
    </source>
</evidence>
<evidence type="ECO:0000256" key="8">
    <source>
        <dbReference type="ARBA" id="ARBA00023033"/>
    </source>
</evidence>
<keyword evidence="8" id="KW-0503">Monooxygenase</keyword>
<evidence type="ECO:0000313" key="11">
    <source>
        <dbReference type="Proteomes" id="UP000237347"/>
    </source>
</evidence>
<dbReference type="GO" id="GO:0004497">
    <property type="term" value="F:monooxygenase activity"/>
    <property type="evidence" value="ECO:0007669"/>
    <property type="project" value="UniProtKB-KW"/>
</dbReference>
<comment type="cofactor">
    <cofactor evidence="1">
        <name>heme</name>
        <dbReference type="ChEBI" id="CHEBI:30413"/>
    </cofactor>
</comment>
<keyword evidence="4" id="KW-0349">Heme</keyword>
<keyword evidence="5" id="KW-0479">Metal-binding</keyword>
<reference evidence="10 11" key="1">
    <citation type="journal article" date="2018" name="Sci. Data">
        <title>The draft genome sequence of cork oak.</title>
        <authorList>
            <person name="Ramos A.M."/>
            <person name="Usie A."/>
            <person name="Barbosa P."/>
            <person name="Barros P.M."/>
            <person name="Capote T."/>
            <person name="Chaves I."/>
            <person name="Simoes F."/>
            <person name="Abreu I."/>
            <person name="Carrasquinho I."/>
            <person name="Faro C."/>
            <person name="Guimaraes J.B."/>
            <person name="Mendonca D."/>
            <person name="Nobrega F."/>
            <person name="Rodrigues L."/>
            <person name="Saibo N.J.M."/>
            <person name="Varela M.C."/>
            <person name="Egas C."/>
            <person name="Matos J."/>
            <person name="Miguel C.M."/>
            <person name="Oliveira M.M."/>
            <person name="Ricardo C.P."/>
            <person name="Goncalves S."/>
        </authorList>
    </citation>
    <scope>NUCLEOTIDE SEQUENCE [LARGE SCALE GENOMIC DNA]</scope>
    <source>
        <strain evidence="11">cv. HL8</strain>
    </source>
</reference>
<keyword evidence="6" id="KW-0560">Oxidoreductase</keyword>
<comment type="subcellular location">
    <subcellularLocation>
        <location evidence="2">Membrane</location>
    </subcellularLocation>
</comment>